<comment type="subcellular location">
    <subcellularLocation>
        <location evidence="1">Apical cell membrane</location>
        <topology evidence="1">Multi-pass membrane protein</topology>
    </subcellularLocation>
</comment>
<dbReference type="InterPro" id="IPR050598">
    <property type="entry name" value="AminoAcid_Transporter"/>
</dbReference>
<dbReference type="InterPro" id="IPR002293">
    <property type="entry name" value="AA/rel_permease1"/>
</dbReference>
<feature type="transmembrane region" description="Helical" evidence="19">
    <location>
        <begin position="434"/>
        <end position="452"/>
    </location>
</feature>
<feature type="transmembrane region" description="Helical" evidence="19">
    <location>
        <begin position="464"/>
        <end position="484"/>
    </location>
</feature>
<evidence type="ECO:0000256" key="15">
    <source>
        <dbReference type="ARBA" id="ARBA00074336"/>
    </source>
</evidence>
<protein>
    <recommendedName>
        <fullName evidence="15">b(0,+)-type amino acid transporter 1</fullName>
    </recommendedName>
    <alternativeName>
        <fullName evidence="16">Glycoprotein-associated amino acid transporter b0,+AT1</fullName>
    </alternativeName>
    <alternativeName>
        <fullName evidence="17">Solute carrier family 7 member 9</fullName>
    </alternativeName>
</protein>
<dbReference type="PANTHER" id="PTHR11785:SF512">
    <property type="entry name" value="SOBREMESA, ISOFORM B"/>
    <property type="match status" value="1"/>
</dbReference>
<feature type="transmembrane region" description="Helical" evidence="19">
    <location>
        <begin position="163"/>
        <end position="186"/>
    </location>
</feature>
<name>A0AAE0TDT8_9BIVA</name>
<evidence type="ECO:0000256" key="17">
    <source>
        <dbReference type="ARBA" id="ARBA00083296"/>
    </source>
</evidence>
<feature type="transmembrane region" description="Helical" evidence="19">
    <location>
        <begin position="206"/>
        <end position="226"/>
    </location>
</feature>
<evidence type="ECO:0000256" key="1">
    <source>
        <dbReference type="ARBA" id="ARBA00004424"/>
    </source>
</evidence>
<keyword evidence="21" id="KW-1185">Reference proteome</keyword>
<feature type="transmembrane region" description="Helical" evidence="19">
    <location>
        <begin position="76"/>
        <end position="96"/>
    </location>
</feature>
<accession>A0AAE0TDT8</accession>
<evidence type="ECO:0000256" key="13">
    <source>
        <dbReference type="ARBA" id="ARBA00052179"/>
    </source>
</evidence>
<evidence type="ECO:0000256" key="8">
    <source>
        <dbReference type="ARBA" id="ARBA00023136"/>
    </source>
</evidence>
<feature type="transmembrane region" description="Helical" evidence="19">
    <location>
        <begin position="308"/>
        <end position="330"/>
    </location>
</feature>
<feature type="transmembrane region" description="Helical" evidence="19">
    <location>
        <begin position="350"/>
        <end position="370"/>
    </location>
</feature>
<evidence type="ECO:0000256" key="11">
    <source>
        <dbReference type="ARBA" id="ARBA00051814"/>
    </source>
</evidence>
<dbReference type="Proteomes" id="UP001195483">
    <property type="component" value="Unassembled WGS sequence"/>
</dbReference>
<keyword evidence="7 19" id="KW-1133">Transmembrane helix</keyword>
<reference evidence="20" key="2">
    <citation type="journal article" date="2021" name="Genome Biol. Evol.">
        <title>Developing a high-quality reference genome for a parasitic bivalve with doubly uniparental inheritance (Bivalvia: Unionida).</title>
        <authorList>
            <person name="Smith C.H."/>
        </authorList>
    </citation>
    <scope>NUCLEOTIDE SEQUENCE</scope>
    <source>
        <strain evidence="20">CHS0354</strain>
        <tissue evidence="20">Mantle</tissue>
    </source>
</reference>
<dbReference type="Pfam" id="PF13520">
    <property type="entry name" value="AA_permease_2"/>
    <property type="match status" value="1"/>
</dbReference>
<keyword evidence="9" id="KW-1015">Disulfide bond</keyword>
<sequence>MKETILNHKMNNSDADESNLDVGDLQGFNELNGPELRLKLIGYCESSSGSSSGSPINSPISMSITDTQQISMKKEVSLLSGVALIVGTMIGSGIFISPKGVLMGSGSVGLSLLIWVACGLLSLFGALSYAELGTMITKSGAEYAYLQEAFSPLHHVWGPIPGFLFAWTSVLILKPALCGVVALSFALYTTEPFFGECGAPYEVVKLVAVLCLFLVAFINSYSVNLATKVQNFFTATKLIAIAIISIGGFVMIGKGERGSLEEGFEDTTASSALIALAFYDGLWAYDGWNNLNYITEELKNPSKNLPRAIIIGIPLVTICYVLTNISYLSIMTKEELLLSTAVAATWGDRVLGVAAFIIPISVAFSTFGAVNGSCFTGGRIMYVASREGHLPEILSYVHVAQYTPLPSLLVSTLISATMVVSGDIFSLIDFFSFAAWMFYGATMVALLILRVTQKNRPRPYKVPILIPIIVLLCSCYLLVAPIIQQPRIEFLYAFLFVISGLLFYVPFVVFKKNFRFMKNLIYFLQMLLRVAPSKYEPSV</sequence>
<organism evidence="20 21">
    <name type="scientific">Potamilus streckersoni</name>
    <dbReference type="NCBI Taxonomy" id="2493646"/>
    <lineage>
        <taxon>Eukaryota</taxon>
        <taxon>Metazoa</taxon>
        <taxon>Spiralia</taxon>
        <taxon>Lophotrochozoa</taxon>
        <taxon>Mollusca</taxon>
        <taxon>Bivalvia</taxon>
        <taxon>Autobranchia</taxon>
        <taxon>Heteroconchia</taxon>
        <taxon>Palaeoheterodonta</taxon>
        <taxon>Unionida</taxon>
        <taxon>Unionoidea</taxon>
        <taxon>Unionidae</taxon>
        <taxon>Ambleminae</taxon>
        <taxon>Lampsilini</taxon>
        <taxon>Potamilus</taxon>
    </lineage>
</organism>
<keyword evidence="6 19" id="KW-0812">Transmembrane</keyword>
<dbReference type="Gene3D" id="1.20.1740.10">
    <property type="entry name" value="Amino acid/polyamine transporter I"/>
    <property type="match status" value="1"/>
</dbReference>
<keyword evidence="3" id="KW-0813">Transport</keyword>
<evidence type="ECO:0000256" key="10">
    <source>
        <dbReference type="ARBA" id="ARBA00051323"/>
    </source>
</evidence>
<comment type="catalytic activity">
    <reaction evidence="18">
        <text>L-phenylalanine(out) + L-arginine(in) = L-phenylalanine(in) + L-arginine(out)</text>
        <dbReference type="Rhea" id="RHEA:71067"/>
        <dbReference type="ChEBI" id="CHEBI:32682"/>
        <dbReference type="ChEBI" id="CHEBI:58095"/>
    </reaction>
    <physiologicalReaction direction="left-to-right" evidence="18">
        <dbReference type="Rhea" id="RHEA:71068"/>
    </physiologicalReaction>
</comment>
<dbReference type="PANTHER" id="PTHR11785">
    <property type="entry name" value="AMINO ACID TRANSPORTER"/>
    <property type="match status" value="1"/>
</dbReference>
<proteinExistence type="inferred from homology"/>
<evidence type="ECO:0000256" key="19">
    <source>
        <dbReference type="SAM" id="Phobius"/>
    </source>
</evidence>
<evidence type="ECO:0000256" key="16">
    <source>
        <dbReference type="ARBA" id="ARBA00079910"/>
    </source>
</evidence>
<evidence type="ECO:0000313" key="21">
    <source>
        <dbReference type="Proteomes" id="UP001195483"/>
    </source>
</evidence>
<evidence type="ECO:0000256" key="5">
    <source>
        <dbReference type="ARBA" id="ARBA00022553"/>
    </source>
</evidence>
<evidence type="ECO:0000256" key="6">
    <source>
        <dbReference type="ARBA" id="ARBA00022692"/>
    </source>
</evidence>
<dbReference type="PIRSF" id="PIRSF006060">
    <property type="entry name" value="AA_transporter"/>
    <property type="match status" value="1"/>
</dbReference>
<dbReference type="FunFam" id="1.20.1740.10:FF:000015">
    <property type="entry name" value="B(0,+)-type amino acid transporter 1"/>
    <property type="match status" value="1"/>
</dbReference>
<evidence type="ECO:0000256" key="7">
    <source>
        <dbReference type="ARBA" id="ARBA00022989"/>
    </source>
</evidence>
<evidence type="ECO:0000256" key="14">
    <source>
        <dbReference type="ARBA" id="ARBA00052732"/>
    </source>
</evidence>
<evidence type="ECO:0000313" key="20">
    <source>
        <dbReference type="EMBL" id="KAK3608058.1"/>
    </source>
</evidence>
<dbReference type="AlphaFoldDB" id="A0AAE0TDT8"/>
<comment type="catalytic activity">
    <reaction evidence="10">
        <text>L-lysine(out) + L-arginine(in) = L-lysine(in) + L-arginine(out)</text>
        <dbReference type="Rhea" id="RHEA:70827"/>
        <dbReference type="ChEBI" id="CHEBI:32551"/>
        <dbReference type="ChEBI" id="CHEBI:32682"/>
    </reaction>
    <physiologicalReaction direction="left-to-right" evidence="10">
        <dbReference type="Rhea" id="RHEA:70828"/>
    </physiologicalReaction>
</comment>
<comment type="catalytic activity">
    <reaction evidence="11">
        <text>L-cystine(out) + L-arginine(in) = L-cystine(in) + L-arginine(out)</text>
        <dbReference type="Rhea" id="RHEA:71075"/>
        <dbReference type="ChEBI" id="CHEBI:32682"/>
        <dbReference type="ChEBI" id="CHEBI:35491"/>
    </reaction>
    <physiologicalReaction direction="left-to-right" evidence="11">
        <dbReference type="Rhea" id="RHEA:71076"/>
    </physiologicalReaction>
</comment>
<dbReference type="EMBL" id="JAEAOA010001852">
    <property type="protein sequence ID" value="KAK3608058.1"/>
    <property type="molecule type" value="Genomic_DNA"/>
</dbReference>
<evidence type="ECO:0000256" key="4">
    <source>
        <dbReference type="ARBA" id="ARBA00022475"/>
    </source>
</evidence>
<comment type="caution">
    <text evidence="20">The sequence shown here is derived from an EMBL/GenBank/DDBJ whole genome shotgun (WGS) entry which is preliminary data.</text>
</comment>
<reference evidence="20" key="3">
    <citation type="submission" date="2023-05" db="EMBL/GenBank/DDBJ databases">
        <authorList>
            <person name="Smith C.H."/>
        </authorList>
    </citation>
    <scope>NUCLEOTIDE SEQUENCE</scope>
    <source>
        <strain evidence="20">CHS0354</strain>
        <tissue evidence="20">Mantle</tissue>
    </source>
</reference>
<feature type="transmembrane region" description="Helical" evidence="19">
    <location>
        <begin position="238"/>
        <end position="255"/>
    </location>
</feature>
<feature type="transmembrane region" description="Helical" evidence="19">
    <location>
        <begin position="108"/>
        <end position="130"/>
    </location>
</feature>
<comment type="catalytic activity">
    <reaction evidence="12">
        <text>L-histidine(out) + L-arginine(in) = L-histidine(in) + L-arginine(out)</text>
        <dbReference type="Rhea" id="RHEA:71063"/>
        <dbReference type="ChEBI" id="CHEBI:32682"/>
        <dbReference type="ChEBI" id="CHEBI:57595"/>
    </reaction>
    <physiologicalReaction direction="left-to-right" evidence="12">
        <dbReference type="Rhea" id="RHEA:71064"/>
    </physiologicalReaction>
</comment>
<gene>
    <name evidence="20" type="ORF">CHS0354_031046</name>
</gene>
<evidence type="ECO:0000256" key="3">
    <source>
        <dbReference type="ARBA" id="ARBA00022448"/>
    </source>
</evidence>
<feature type="transmembrane region" description="Helical" evidence="19">
    <location>
        <begin position="490"/>
        <end position="510"/>
    </location>
</feature>
<dbReference type="GO" id="GO:0016324">
    <property type="term" value="C:apical plasma membrane"/>
    <property type="evidence" value="ECO:0007669"/>
    <property type="project" value="UniProtKB-SubCell"/>
</dbReference>
<reference evidence="20" key="1">
    <citation type="journal article" date="2021" name="Genome Biol. Evol.">
        <title>A High-Quality Reference Genome for a Parasitic Bivalve with Doubly Uniparental Inheritance (Bivalvia: Unionida).</title>
        <authorList>
            <person name="Smith C.H."/>
        </authorList>
    </citation>
    <scope>NUCLEOTIDE SEQUENCE</scope>
    <source>
        <strain evidence="20">CHS0354</strain>
    </source>
</reference>
<evidence type="ECO:0000256" key="2">
    <source>
        <dbReference type="ARBA" id="ARBA00009523"/>
    </source>
</evidence>
<keyword evidence="5" id="KW-0597">Phosphoprotein</keyword>
<comment type="similarity">
    <text evidence="2">Belongs to the amino acid-polyamine-organocation (APC) superfamily.</text>
</comment>
<evidence type="ECO:0000256" key="12">
    <source>
        <dbReference type="ARBA" id="ARBA00051835"/>
    </source>
</evidence>
<evidence type="ECO:0000256" key="18">
    <source>
        <dbReference type="ARBA" id="ARBA00093193"/>
    </source>
</evidence>
<evidence type="ECO:0000256" key="9">
    <source>
        <dbReference type="ARBA" id="ARBA00023157"/>
    </source>
</evidence>
<dbReference type="GO" id="GO:0015179">
    <property type="term" value="F:L-amino acid transmembrane transporter activity"/>
    <property type="evidence" value="ECO:0007669"/>
    <property type="project" value="TreeGrafter"/>
</dbReference>
<keyword evidence="4" id="KW-1003">Cell membrane</keyword>
<comment type="catalytic activity">
    <reaction evidence="14">
        <text>L-leucine(out) + L-arginine(in) = L-leucine(in) + L-arginine(out)</text>
        <dbReference type="Rhea" id="RHEA:71059"/>
        <dbReference type="ChEBI" id="CHEBI:32682"/>
        <dbReference type="ChEBI" id="CHEBI:57427"/>
    </reaction>
    <physiologicalReaction direction="left-to-right" evidence="14">
        <dbReference type="Rhea" id="RHEA:71060"/>
    </physiologicalReaction>
</comment>
<comment type="catalytic activity">
    <reaction evidence="13">
        <text>L-cysteine(out) + L-arginine(in) = L-cysteine(in) + L-arginine(out)</text>
        <dbReference type="Rhea" id="RHEA:71071"/>
        <dbReference type="ChEBI" id="CHEBI:32682"/>
        <dbReference type="ChEBI" id="CHEBI:35235"/>
    </reaction>
    <physiologicalReaction direction="left-to-right" evidence="13">
        <dbReference type="Rhea" id="RHEA:71072"/>
    </physiologicalReaction>
</comment>
<keyword evidence="8 19" id="KW-0472">Membrane</keyword>